<dbReference type="Proteomes" id="UP000799424">
    <property type="component" value="Unassembled WGS sequence"/>
</dbReference>
<organism evidence="2 3">
    <name type="scientific">Ophiobolus disseminans</name>
    <dbReference type="NCBI Taxonomy" id="1469910"/>
    <lineage>
        <taxon>Eukaryota</taxon>
        <taxon>Fungi</taxon>
        <taxon>Dikarya</taxon>
        <taxon>Ascomycota</taxon>
        <taxon>Pezizomycotina</taxon>
        <taxon>Dothideomycetes</taxon>
        <taxon>Pleosporomycetidae</taxon>
        <taxon>Pleosporales</taxon>
        <taxon>Pleosporineae</taxon>
        <taxon>Phaeosphaeriaceae</taxon>
        <taxon>Ophiobolus</taxon>
    </lineage>
</organism>
<protein>
    <submittedName>
        <fullName evidence="2">Uncharacterized protein</fullName>
    </submittedName>
</protein>
<sequence>MLGLADDETVDWPRGRIAPVGRQRPRTGRLATNSKMKQACKGHGPRIWGASLTWIFRAQCRLHSLASQTALSMVSAEALELDPAVAARRHRLTSIPRQTTIRFAPRTSFCSLAVRCEAQRRHQCCTATDRRASVARWRVPVLGPPVHRCIAISRWTPELSQFAFDVIDPGQTAHQIDEPFERDASPRLNLSFEIICGGSAPKWTVCRKVGEDHAGSHLVLVPCKIAPLLPRGPDRRGNERPSYHAMSGEPFAQNDIR</sequence>
<keyword evidence="3" id="KW-1185">Reference proteome</keyword>
<evidence type="ECO:0000313" key="2">
    <source>
        <dbReference type="EMBL" id="KAF2827119.1"/>
    </source>
</evidence>
<accession>A0A6A7A2Y4</accession>
<dbReference type="EMBL" id="MU006225">
    <property type="protein sequence ID" value="KAF2827119.1"/>
    <property type="molecule type" value="Genomic_DNA"/>
</dbReference>
<feature type="region of interest" description="Disordered" evidence="1">
    <location>
        <begin position="231"/>
        <end position="257"/>
    </location>
</feature>
<dbReference type="AlphaFoldDB" id="A0A6A7A2Y4"/>
<evidence type="ECO:0000256" key="1">
    <source>
        <dbReference type="SAM" id="MobiDB-lite"/>
    </source>
</evidence>
<feature type="compositionally biased region" description="Basic and acidic residues" evidence="1">
    <location>
        <begin position="232"/>
        <end position="242"/>
    </location>
</feature>
<reference evidence="2" key="1">
    <citation type="journal article" date="2020" name="Stud. Mycol.">
        <title>101 Dothideomycetes genomes: a test case for predicting lifestyles and emergence of pathogens.</title>
        <authorList>
            <person name="Haridas S."/>
            <person name="Albert R."/>
            <person name="Binder M."/>
            <person name="Bloem J."/>
            <person name="Labutti K."/>
            <person name="Salamov A."/>
            <person name="Andreopoulos B."/>
            <person name="Baker S."/>
            <person name="Barry K."/>
            <person name="Bills G."/>
            <person name="Bluhm B."/>
            <person name="Cannon C."/>
            <person name="Castanera R."/>
            <person name="Culley D."/>
            <person name="Daum C."/>
            <person name="Ezra D."/>
            <person name="Gonzalez J."/>
            <person name="Henrissat B."/>
            <person name="Kuo A."/>
            <person name="Liang C."/>
            <person name="Lipzen A."/>
            <person name="Lutzoni F."/>
            <person name="Magnuson J."/>
            <person name="Mondo S."/>
            <person name="Nolan M."/>
            <person name="Ohm R."/>
            <person name="Pangilinan J."/>
            <person name="Park H.-J."/>
            <person name="Ramirez L."/>
            <person name="Alfaro M."/>
            <person name="Sun H."/>
            <person name="Tritt A."/>
            <person name="Yoshinaga Y."/>
            <person name="Zwiers L.-H."/>
            <person name="Turgeon B."/>
            <person name="Goodwin S."/>
            <person name="Spatafora J."/>
            <person name="Crous P."/>
            <person name="Grigoriev I."/>
        </authorList>
    </citation>
    <scope>NUCLEOTIDE SEQUENCE</scope>
    <source>
        <strain evidence="2">CBS 113818</strain>
    </source>
</reference>
<gene>
    <name evidence="2" type="ORF">CC86DRAFT_24251</name>
</gene>
<name>A0A6A7A2Y4_9PLEO</name>
<proteinExistence type="predicted"/>
<evidence type="ECO:0000313" key="3">
    <source>
        <dbReference type="Proteomes" id="UP000799424"/>
    </source>
</evidence>